<evidence type="ECO:0000313" key="4">
    <source>
        <dbReference type="EMBL" id="RGE45065.1"/>
    </source>
</evidence>
<keyword evidence="1 2" id="KW-0732">Signal</keyword>
<evidence type="ECO:0000256" key="2">
    <source>
        <dbReference type="SAM" id="SignalP"/>
    </source>
</evidence>
<dbReference type="NCBIfam" id="NF038402">
    <property type="entry name" value="TroA_like"/>
    <property type="match status" value="1"/>
</dbReference>
<dbReference type="Pfam" id="PF01497">
    <property type="entry name" value="Peripla_BP_2"/>
    <property type="match status" value="1"/>
</dbReference>
<accession>A0A373FNL2</accession>
<feature type="chain" id="PRO_5016788561" evidence="2">
    <location>
        <begin position="30"/>
        <end position="293"/>
    </location>
</feature>
<feature type="signal peptide" evidence="2">
    <location>
        <begin position="1"/>
        <end position="29"/>
    </location>
</feature>
<organism evidence="4 5">
    <name type="scientific">Comamonas testosteroni</name>
    <name type="common">Pseudomonas testosteroni</name>
    <dbReference type="NCBI Taxonomy" id="285"/>
    <lineage>
        <taxon>Bacteria</taxon>
        <taxon>Pseudomonadati</taxon>
        <taxon>Pseudomonadota</taxon>
        <taxon>Betaproteobacteria</taxon>
        <taxon>Burkholderiales</taxon>
        <taxon>Comamonadaceae</taxon>
        <taxon>Comamonas</taxon>
    </lineage>
</organism>
<dbReference type="GO" id="GO:0071281">
    <property type="term" value="P:cellular response to iron ion"/>
    <property type="evidence" value="ECO:0007669"/>
    <property type="project" value="TreeGrafter"/>
</dbReference>
<proteinExistence type="predicted"/>
<keyword evidence="5" id="KW-1185">Reference proteome</keyword>
<dbReference type="SUPFAM" id="SSF53807">
    <property type="entry name" value="Helical backbone' metal receptor"/>
    <property type="match status" value="1"/>
</dbReference>
<dbReference type="InterPro" id="IPR054828">
    <property type="entry name" value="Vit_B12_bind_prot"/>
</dbReference>
<dbReference type="PROSITE" id="PS50983">
    <property type="entry name" value="FE_B12_PBP"/>
    <property type="match status" value="1"/>
</dbReference>
<dbReference type="Proteomes" id="UP000261948">
    <property type="component" value="Unassembled WGS sequence"/>
</dbReference>
<reference evidence="4 5" key="1">
    <citation type="submission" date="2018-08" db="EMBL/GenBank/DDBJ databases">
        <title>Comamonas testosteroni strain SWCO2.</title>
        <authorList>
            <person name="Jiang N."/>
            <person name="Zhang X.Z."/>
        </authorList>
    </citation>
    <scope>NUCLEOTIDE SEQUENCE [LARGE SCALE GENOMIC DNA]</scope>
    <source>
        <strain evidence="4 5">SWCO2</strain>
    </source>
</reference>
<feature type="domain" description="Fe/B12 periplasmic-binding" evidence="3">
    <location>
        <begin position="39"/>
        <end position="293"/>
    </location>
</feature>
<dbReference type="InterPro" id="IPR002491">
    <property type="entry name" value="ABC_transptr_periplasmic_BD"/>
</dbReference>
<comment type="caution">
    <text evidence="4">The sequence shown here is derived from an EMBL/GenBank/DDBJ whole genome shotgun (WGS) entry which is preliminary data.</text>
</comment>
<name>A0A373FNL2_COMTE</name>
<gene>
    <name evidence="4" type="ORF">DZC30_10490</name>
</gene>
<dbReference type="PANTHER" id="PTHR30535">
    <property type="entry name" value="VITAMIN B12-BINDING PROTEIN"/>
    <property type="match status" value="1"/>
</dbReference>
<sequence>MSAVMRGAGWCMRFGAAALLALAMPAAQAGKGQTLAPQRIISLLPSATETICALGACDRLVGVDEFSLDPPQVRNLPQLGKTWQPDVERIVALKPDLVLVGQVAGVIARLQAARIPYLVADATTVEQVHAVMLKMDAALKTGRAAAVWQQMQARVDAVAAAVKVSNAGAEPRVYLEVDAAMYAAGPRSFMGQLLARLGVSNIAPETGNQFMRLSPEYVLRADPDLIILAHHGSSPRKIEDRPGWQHMRAMQPDQRERRVCQLTEDESRTVTRPGPRLDEAVAIFAACLQRLHS</sequence>
<protein>
    <submittedName>
        <fullName evidence="4">ABC transporter substrate-binding protein</fullName>
    </submittedName>
</protein>
<evidence type="ECO:0000259" key="3">
    <source>
        <dbReference type="PROSITE" id="PS50983"/>
    </source>
</evidence>
<dbReference type="EMBL" id="QURR01000011">
    <property type="protein sequence ID" value="RGE45065.1"/>
    <property type="molecule type" value="Genomic_DNA"/>
</dbReference>
<dbReference type="Gene3D" id="3.40.50.1980">
    <property type="entry name" value="Nitrogenase molybdenum iron protein domain"/>
    <property type="match status" value="2"/>
</dbReference>
<dbReference type="InterPro" id="IPR050902">
    <property type="entry name" value="ABC_Transporter_SBP"/>
</dbReference>
<dbReference type="PANTHER" id="PTHR30535:SF34">
    <property type="entry name" value="MOLYBDATE-BINDING PROTEIN MOLA"/>
    <property type="match status" value="1"/>
</dbReference>
<dbReference type="AlphaFoldDB" id="A0A373FNL2"/>
<evidence type="ECO:0000313" key="5">
    <source>
        <dbReference type="Proteomes" id="UP000261948"/>
    </source>
</evidence>
<evidence type="ECO:0000256" key="1">
    <source>
        <dbReference type="ARBA" id="ARBA00022729"/>
    </source>
</evidence>